<dbReference type="EMBL" id="CP001931">
    <property type="protein sequence ID" value="ADC89835.1"/>
    <property type="molecule type" value="Genomic_DNA"/>
</dbReference>
<feature type="binding site" evidence="13">
    <location>
        <position position="301"/>
    </location>
    <ligand>
        <name>IMP</name>
        <dbReference type="ChEBI" id="CHEBI:58053"/>
    </ligand>
</feature>
<evidence type="ECO:0000256" key="4">
    <source>
        <dbReference type="ARBA" id="ARBA00022723"/>
    </source>
</evidence>
<feature type="active site" description="Proton acceptor" evidence="13 14">
    <location>
        <position position="400"/>
    </location>
</feature>
<feature type="binding site" description="in other chain" evidence="13 16">
    <location>
        <position position="300"/>
    </location>
    <ligand>
        <name>K(+)</name>
        <dbReference type="ChEBI" id="CHEBI:29103"/>
        <note>ligand shared between two tetrameric partners</note>
    </ligand>
</feature>
<evidence type="ECO:0000256" key="2">
    <source>
        <dbReference type="ARBA" id="ARBA00005502"/>
    </source>
</evidence>
<evidence type="ECO:0000256" key="10">
    <source>
        <dbReference type="ARBA" id="ARBA00023027"/>
    </source>
</evidence>
<evidence type="ECO:0000256" key="16">
    <source>
        <dbReference type="PIRSR" id="PIRSR000130-4"/>
    </source>
</evidence>
<dbReference type="PROSITE" id="PS51371">
    <property type="entry name" value="CBS"/>
    <property type="match status" value="2"/>
</dbReference>
<dbReference type="PANTHER" id="PTHR11911">
    <property type="entry name" value="INOSINE-5-MONOPHOSPHATE DEHYDROGENASE RELATED"/>
    <property type="match status" value="1"/>
</dbReference>
<evidence type="ECO:0000256" key="17">
    <source>
        <dbReference type="PROSITE-ProRule" id="PRU00703"/>
    </source>
</evidence>
<dbReference type="FunFam" id="3.20.20.70:FF:000003">
    <property type="entry name" value="GMP reductase"/>
    <property type="match status" value="1"/>
</dbReference>
<dbReference type="KEGG" id="tal:Thal_1203"/>
<evidence type="ECO:0000256" key="12">
    <source>
        <dbReference type="ARBA" id="ARBA00048028"/>
    </source>
</evidence>
<comment type="activity regulation">
    <text evidence="13">Mycophenolic acid (MPA) is a non-competitive inhibitor that prevents formation of the closed enzyme conformation by binding to the same site as the amobile flap. In contrast, mizoribine monophosphate (MZP) is a competitive inhibitor that induces the closed conformation. MPA is a potent inhibitor of mammalian IMPDHs but a poor inhibitor of the bacterial enzymes. MZP is a more potent inhibitor of bacterial IMPDH.</text>
</comment>
<dbReference type="AlphaFoldDB" id="D3SM55"/>
<feature type="binding site" description="in other chain" evidence="13 16">
    <location>
        <position position="303"/>
    </location>
    <ligand>
        <name>K(+)</name>
        <dbReference type="ChEBI" id="CHEBI:29103"/>
        <note>ligand shared between two tetrameric partners</note>
    </ligand>
</feature>
<comment type="subunit">
    <text evidence="3 13">Homotetramer.</text>
</comment>
<dbReference type="Proteomes" id="UP000002043">
    <property type="component" value="Chromosome"/>
</dbReference>
<keyword evidence="11 17" id="KW-0129">CBS domain</keyword>
<evidence type="ECO:0000256" key="18">
    <source>
        <dbReference type="RuleBase" id="RU003927"/>
    </source>
</evidence>
<dbReference type="Gene3D" id="3.20.20.70">
    <property type="entry name" value="Aldolase class I"/>
    <property type="match status" value="1"/>
</dbReference>
<feature type="binding site" evidence="13">
    <location>
        <position position="468"/>
    </location>
    <ligand>
        <name>K(+)</name>
        <dbReference type="ChEBI" id="CHEBI:29103"/>
        <note>ligand shared between two tetrameric partners</note>
    </ligand>
</feature>
<dbReference type="InterPro" id="IPR046342">
    <property type="entry name" value="CBS_dom_sf"/>
</dbReference>
<dbReference type="PROSITE" id="PS00487">
    <property type="entry name" value="IMP_DH_GMP_RED"/>
    <property type="match status" value="1"/>
</dbReference>
<dbReference type="SUPFAM" id="SSF51412">
    <property type="entry name" value="Inosine monophosphate dehydrogenase (IMPDH)"/>
    <property type="match status" value="1"/>
</dbReference>
<dbReference type="NCBIfam" id="TIGR01302">
    <property type="entry name" value="IMP_dehydrog"/>
    <property type="match status" value="1"/>
</dbReference>
<gene>
    <name evidence="13" type="primary">guaB</name>
    <name evidence="21" type="ordered locus">Thal_1203</name>
</gene>
<dbReference type="GO" id="GO:0003938">
    <property type="term" value="F:IMP dehydrogenase activity"/>
    <property type="evidence" value="ECO:0007669"/>
    <property type="project" value="UniProtKB-UniRule"/>
</dbReference>
<dbReference type="SMART" id="SM01240">
    <property type="entry name" value="IMPDH"/>
    <property type="match status" value="1"/>
</dbReference>
<comment type="pathway">
    <text evidence="13 19">Purine metabolism; XMP biosynthesis via de novo pathway; XMP from IMP: step 1/1.</text>
</comment>
<dbReference type="CDD" id="cd00381">
    <property type="entry name" value="IMPDH"/>
    <property type="match status" value="1"/>
</dbReference>
<evidence type="ECO:0000256" key="5">
    <source>
        <dbReference type="ARBA" id="ARBA00022737"/>
    </source>
</evidence>
<dbReference type="CDD" id="cd04601">
    <property type="entry name" value="CBS_pair_IMPDH"/>
    <property type="match status" value="1"/>
</dbReference>
<dbReference type="GO" id="GO:0006183">
    <property type="term" value="P:GTP biosynthetic process"/>
    <property type="evidence" value="ECO:0007669"/>
    <property type="project" value="TreeGrafter"/>
</dbReference>
<dbReference type="GO" id="GO:0046872">
    <property type="term" value="F:metal ion binding"/>
    <property type="evidence" value="ECO:0007669"/>
    <property type="project" value="UniProtKB-UniRule"/>
</dbReference>
<accession>D3SM55</accession>
<dbReference type="GO" id="GO:0000166">
    <property type="term" value="F:nucleotide binding"/>
    <property type="evidence" value="ECO:0007669"/>
    <property type="project" value="UniProtKB-UniRule"/>
</dbReference>
<feature type="binding site" evidence="13">
    <location>
        <begin position="383"/>
        <end position="387"/>
    </location>
    <ligand>
        <name>IMP</name>
        <dbReference type="ChEBI" id="CHEBI:58053"/>
    </ligand>
</feature>
<comment type="similarity">
    <text evidence="2 13 18">Belongs to the IMPDH/GMPR family.</text>
</comment>
<reference evidence="22" key="1">
    <citation type="journal article" date="2010" name="Stand. Genomic Sci.">
        <title>Complete genome sequence of Thermocrinis albus type strain (HI 11/12T).</title>
        <authorList>
            <person name="Wirth R."/>
            <person name="Sikorski J."/>
            <person name="Brambilla E."/>
            <person name="Misra M."/>
            <person name="Lapidus A."/>
            <person name="Copeland A."/>
            <person name="Nolan M."/>
            <person name="Lucas S."/>
            <person name="Chen F."/>
            <person name="Tice H."/>
            <person name="Cheng J.F."/>
            <person name="Han C."/>
            <person name="Detter J.C."/>
            <person name="Tapia R."/>
            <person name="Bruce D."/>
            <person name="Goodwin L."/>
            <person name="Pitluck S."/>
            <person name="Pati A."/>
            <person name="Anderson I."/>
            <person name="Ivanova N."/>
            <person name="Mavromatis K."/>
            <person name="Mikhailova N."/>
            <person name="Chen A."/>
            <person name="Palaniappan K."/>
            <person name="Bilek Y."/>
            <person name="Hader T."/>
            <person name="Land M."/>
            <person name="Hauser L."/>
            <person name="Chang Y.J."/>
            <person name="Jeffries C.D."/>
            <person name="Tindall B.J."/>
            <person name="Rohde M."/>
            <person name="Goker M."/>
            <person name="Bristow J."/>
            <person name="Eisen J.A."/>
            <person name="Markowitz V."/>
            <person name="Hugenholtz P."/>
            <person name="Kyrpides N.C."/>
            <person name="Klenk H.P."/>
        </authorList>
    </citation>
    <scope>NUCLEOTIDE SEQUENCE [LARGE SCALE GENOMIC DNA]</scope>
    <source>
        <strain evidence="22">DSM 14484 / JCM 11386 / HI 11/12</strain>
    </source>
</reference>
<dbReference type="OrthoDB" id="9805398at2"/>
<evidence type="ECO:0000256" key="1">
    <source>
        <dbReference type="ARBA" id="ARBA00001958"/>
    </source>
</evidence>
<keyword evidence="10 13" id="KW-0520">NAD</keyword>
<dbReference type="eggNOG" id="COG0517">
    <property type="taxonomic scope" value="Bacteria"/>
</dbReference>
<dbReference type="InterPro" id="IPR013785">
    <property type="entry name" value="Aldolase_TIM"/>
</dbReference>
<feature type="binding site" description="in other chain" evidence="13 16">
    <location>
        <position position="298"/>
    </location>
    <ligand>
        <name>K(+)</name>
        <dbReference type="ChEBI" id="CHEBI:29103"/>
        <note>ligand shared between two tetrameric partners</note>
    </ligand>
</feature>
<comment type="cofactor">
    <cofactor evidence="1 13">
        <name>K(+)</name>
        <dbReference type="ChEBI" id="CHEBI:29103"/>
    </cofactor>
</comment>
<evidence type="ECO:0000256" key="11">
    <source>
        <dbReference type="ARBA" id="ARBA00023122"/>
    </source>
</evidence>
<keyword evidence="6 13" id="KW-0332">GMP biosynthesis</keyword>
<evidence type="ECO:0000256" key="13">
    <source>
        <dbReference type="HAMAP-Rule" id="MF_01964"/>
    </source>
</evidence>
<evidence type="ECO:0000259" key="20">
    <source>
        <dbReference type="PROSITE" id="PS51371"/>
    </source>
</evidence>
<name>D3SM55_THEAH</name>
<comment type="caution">
    <text evidence="13">Lacks conserved residue(s) required for the propagation of feature annotation.</text>
</comment>
<dbReference type="eggNOG" id="COG0516">
    <property type="taxonomic scope" value="Bacteria"/>
</dbReference>
<protein>
    <recommendedName>
        <fullName evidence="13 19">Inosine-5'-monophosphate dehydrogenase</fullName>
        <shortName evidence="13">IMP dehydrogenase</shortName>
        <shortName evidence="13">IMPD</shortName>
        <shortName evidence="13">IMPDH</shortName>
        <ecNumber evidence="13 19">1.1.1.205</ecNumber>
    </recommendedName>
</protein>
<feature type="binding site" evidence="13">
    <location>
        <begin position="336"/>
        <end position="338"/>
    </location>
    <ligand>
        <name>IMP</name>
        <dbReference type="ChEBI" id="CHEBI:58053"/>
    </ligand>
</feature>
<dbReference type="UniPathway" id="UPA00601">
    <property type="reaction ID" value="UER00295"/>
</dbReference>
<sequence length="484" mass="52647">MDLVEGLTFDDVLLIPQYSEVLPHEVDVSTRLTRNISLKIPIVSAAMDTVTESRMAIALAREGGIGIIHRNMSIQEQAEEVEKVKKSESGMILKPVTVTPDTSVRTALDIMSKYKISGVPVVTDGNKLVGILTNRDLRFIKPTDYDKPVSLFMTKENLIVAQELVTLEEAEEILQRHKVEKLPIVDKEGRLVGLITIKDITKRRKYPNACKDPLGRLRVGAAVGTGPDTKDRVEALVSAGVDVIVVDTAHGHSKRVLQTVEMIKSNFNVDVIAGNIATGEGAEDLIKAGADAVKVGVGPGSICTTRIVAGVGVPQLSAIMWVYEVASKYDVPVIADGGIRYSGDIVKALAAGADAVMLGNLLAGTEEAPGEVIYYQGRAYKSYRGMGSLGAMSNRMSADRYGQDKMEKFVPEGIEGRVPYRGRLAEVVFQLVGGLRSGMGYVGARNIKELREKAKFVRISWAGYRESHVHDVIITKEAPNYWVD</sequence>
<evidence type="ECO:0000313" key="22">
    <source>
        <dbReference type="Proteomes" id="UP000002043"/>
    </source>
</evidence>
<comment type="catalytic activity">
    <reaction evidence="12 13 19">
        <text>IMP + NAD(+) + H2O = XMP + NADH + H(+)</text>
        <dbReference type="Rhea" id="RHEA:11708"/>
        <dbReference type="ChEBI" id="CHEBI:15377"/>
        <dbReference type="ChEBI" id="CHEBI:15378"/>
        <dbReference type="ChEBI" id="CHEBI:57464"/>
        <dbReference type="ChEBI" id="CHEBI:57540"/>
        <dbReference type="ChEBI" id="CHEBI:57945"/>
        <dbReference type="ChEBI" id="CHEBI:58053"/>
        <dbReference type="EC" id="1.1.1.205"/>
    </reaction>
</comment>
<dbReference type="RefSeq" id="WP_012992241.1">
    <property type="nucleotide sequence ID" value="NC_013894.1"/>
</dbReference>
<dbReference type="InterPro" id="IPR000644">
    <property type="entry name" value="CBS_dom"/>
</dbReference>
<feature type="binding site" evidence="13">
    <location>
        <position position="412"/>
    </location>
    <ligand>
        <name>IMP</name>
        <dbReference type="ChEBI" id="CHEBI:58053"/>
    </ligand>
</feature>
<evidence type="ECO:0000256" key="7">
    <source>
        <dbReference type="ARBA" id="ARBA00022755"/>
    </source>
</evidence>
<dbReference type="HOGENOM" id="CLU_022552_2_1_0"/>
<dbReference type="Pfam" id="PF00571">
    <property type="entry name" value="CBS"/>
    <property type="match status" value="2"/>
</dbReference>
<feature type="binding site" evidence="13">
    <location>
        <position position="467"/>
    </location>
    <ligand>
        <name>K(+)</name>
        <dbReference type="ChEBI" id="CHEBI:29103"/>
        <note>ligand shared between two tetrameric partners</note>
    </ligand>
</feature>
<dbReference type="InterPro" id="IPR015875">
    <property type="entry name" value="IMP_DH/GMP_Rdtase_CS"/>
</dbReference>
<keyword evidence="22" id="KW-1185">Reference proteome</keyword>
<dbReference type="EC" id="1.1.1.205" evidence="13 19"/>
<feature type="binding site" evidence="13 15">
    <location>
        <begin position="296"/>
        <end position="298"/>
    </location>
    <ligand>
        <name>NAD(+)</name>
        <dbReference type="ChEBI" id="CHEBI:57540"/>
    </ligand>
</feature>
<dbReference type="Pfam" id="PF00478">
    <property type="entry name" value="IMPDH"/>
    <property type="match status" value="1"/>
</dbReference>
<dbReference type="PANTHER" id="PTHR11911:SF111">
    <property type="entry name" value="INOSINE-5'-MONOPHOSPHATE DEHYDROGENASE"/>
    <property type="match status" value="1"/>
</dbReference>
<evidence type="ECO:0000256" key="15">
    <source>
        <dbReference type="PIRSR" id="PIRSR000130-3"/>
    </source>
</evidence>
<keyword evidence="4 13" id="KW-0479">Metal-binding</keyword>
<organism evidence="21 22">
    <name type="scientific">Thermocrinis albus (strain DSM 14484 / JCM 11386 / HI 11/12)</name>
    <dbReference type="NCBI Taxonomy" id="638303"/>
    <lineage>
        <taxon>Bacteria</taxon>
        <taxon>Pseudomonadati</taxon>
        <taxon>Aquificota</taxon>
        <taxon>Aquificia</taxon>
        <taxon>Aquificales</taxon>
        <taxon>Aquificaceae</taxon>
        <taxon>Thermocrinis</taxon>
    </lineage>
</organism>
<feature type="domain" description="CBS" evidence="20">
    <location>
        <begin position="91"/>
        <end position="149"/>
    </location>
</feature>
<keyword evidence="9 13" id="KW-0560">Oxidoreductase</keyword>
<keyword evidence="5" id="KW-0677">Repeat</keyword>
<evidence type="ECO:0000256" key="9">
    <source>
        <dbReference type="ARBA" id="ARBA00023002"/>
    </source>
</evidence>
<evidence type="ECO:0000256" key="8">
    <source>
        <dbReference type="ARBA" id="ARBA00022958"/>
    </source>
</evidence>
<dbReference type="HAMAP" id="MF_01964">
    <property type="entry name" value="IMPDH"/>
    <property type="match status" value="1"/>
</dbReference>
<evidence type="ECO:0000256" key="3">
    <source>
        <dbReference type="ARBA" id="ARBA00011881"/>
    </source>
</evidence>
<dbReference type="SUPFAM" id="SSF54631">
    <property type="entry name" value="CBS-domain pair"/>
    <property type="match status" value="1"/>
</dbReference>
<dbReference type="SMART" id="SM00116">
    <property type="entry name" value="CBS"/>
    <property type="match status" value="2"/>
</dbReference>
<feature type="binding site" evidence="15">
    <location>
        <begin position="247"/>
        <end position="249"/>
    </location>
    <ligand>
        <name>NAD(+)</name>
        <dbReference type="ChEBI" id="CHEBI:57540"/>
    </ligand>
</feature>
<dbReference type="InterPro" id="IPR005990">
    <property type="entry name" value="IMP_DH"/>
</dbReference>
<proteinExistence type="inferred from homology"/>
<feature type="binding site" evidence="13">
    <location>
        <position position="466"/>
    </location>
    <ligand>
        <name>K(+)</name>
        <dbReference type="ChEBI" id="CHEBI:29103"/>
        <note>ligand shared between two tetrameric partners</note>
    </ligand>
</feature>
<keyword evidence="8 13" id="KW-0630">Potassium</keyword>
<feature type="binding site" evidence="13">
    <location>
        <begin position="359"/>
        <end position="360"/>
    </location>
    <ligand>
        <name>IMP</name>
        <dbReference type="ChEBI" id="CHEBI:58053"/>
    </ligand>
</feature>
<evidence type="ECO:0000256" key="6">
    <source>
        <dbReference type="ARBA" id="ARBA00022749"/>
    </source>
</evidence>
<evidence type="ECO:0000256" key="14">
    <source>
        <dbReference type="PIRSR" id="PIRSR000130-1"/>
    </source>
</evidence>
<feature type="binding site" evidence="13">
    <location>
        <position position="247"/>
    </location>
    <ligand>
        <name>NAD(+)</name>
        <dbReference type="ChEBI" id="CHEBI:57540"/>
    </ligand>
</feature>
<feature type="active site" description="Thioimidate intermediate" evidence="13 14">
    <location>
        <position position="303"/>
    </location>
</feature>
<dbReference type="GO" id="GO:0006177">
    <property type="term" value="P:GMP biosynthetic process"/>
    <property type="evidence" value="ECO:0007669"/>
    <property type="project" value="UniProtKB-UniRule"/>
</dbReference>
<dbReference type="InterPro" id="IPR001093">
    <property type="entry name" value="IMP_DH_GMPRt"/>
</dbReference>
<comment type="function">
    <text evidence="13">Catalyzes the conversion of inosine 5'-phosphate (IMP) to xanthosine 5'-phosphate (XMP), the first committed and rate-limiting step in the de novo synthesis of guanine nucleotides, and therefore plays an important role in the regulation of cell growth.</text>
</comment>
<evidence type="ECO:0000313" key="21">
    <source>
        <dbReference type="EMBL" id="ADC89835.1"/>
    </source>
</evidence>
<dbReference type="STRING" id="638303.Thal_1203"/>
<evidence type="ECO:0000256" key="19">
    <source>
        <dbReference type="RuleBase" id="RU003928"/>
    </source>
</evidence>
<dbReference type="PIRSF" id="PIRSF000130">
    <property type="entry name" value="IMPDH"/>
    <property type="match status" value="1"/>
</dbReference>
<feature type="domain" description="CBS" evidence="20">
    <location>
        <begin position="153"/>
        <end position="210"/>
    </location>
</feature>
<keyword evidence="7 13" id="KW-0658">Purine biosynthesis</keyword>